<dbReference type="RefSeq" id="WP_051492379.1">
    <property type="nucleotide sequence ID" value="NZ_JAME01000097.1"/>
</dbReference>
<comment type="caution">
    <text evidence="2">The sequence shown here is derived from an EMBL/GenBank/DDBJ whole genome shotgun (WGS) entry which is preliminary data.</text>
</comment>
<dbReference type="OrthoDB" id="7691371at2"/>
<dbReference type="Proteomes" id="UP000023430">
    <property type="component" value="Unassembled WGS sequence"/>
</dbReference>
<organism evidence="2 3">
    <name type="scientific">Roseivivax isoporae LMG 25204</name>
    <dbReference type="NCBI Taxonomy" id="1449351"/>
    <lineage>
        <taxon>Bacteria</taxon>
        <taxon>Pseudomonadati</taxon>
        <taxon>Pseudomonadota</taxon>
        <taxon>Alphaproteobacteria</taxon>
        <taxon>Rhodobacterales</taxon>
        <taxon>Roseobacteraceae</taxon>
        <taxon>Roseivivax</taxon>
    </lineage>
</organism>
<dbReference type="AlphaFoldDB" id="X7F173"/>
<proteinExistence type="predicted"/>
<feature type="signal peptide" evidence="1">
    <location>
        <begin position="1"/>
        <end position="27"/>
    </location>
</feature>
<evidence type="ECO:0000313" key="2">
    <source>
        <dbReference type="EMBL" id="ETX26488.1"/>
    </source>
</evidence>
<protein>
    <submittedName>
        <fullName evidence="2">Uncharacterized protein</fullName>
    </submittedName>
</protein>
<gene>
    <name evidence="2" type="ORF">RISW2_23960</name>
</gene>
<dbReference type="EMBL" id="JAME01000097">
    <property type="protein sequence ID" value="ETX26488.1"/>
    <property type="molecule type" value="Genomic_DNA"/>
</dbReference>
<feature type="chain" id="PRO_5004979971" evidence="1">
    <location>
        <begin position="28"/>
        <end position="416"/>
    </location>
</feature>
<reference evidence="2 3" key="1">
    <citation type="submission" date="2014-01" db="EMBL/GenBank/DDBJ databases">
        <title>Roseivivax isoporae LMG 25204 Genome Sequencing.</title>
        <authorList>
            <person name="Lai Q."/>
            <person name="Li G."/>
            <person name="Shao Z."/>
        </authorList>
    </citation>
    <scope>NUCLEOTIDE SEQUENCE [LARGE SCALE GENOMIC DNA]</scope>
    <source>
        <strain evidence="2 3">LMG 25204</strain>
    </source>
</reference>
<name>X7F173_9RHOB</name>
<keyword evidence="1" id="KW-0732">Signal</keyword>
<evidence type="ECO:0000256" key="1">
    <source>
        <dbReference type="SAM" id="SignalP"/>
    </source>
</evidence>
<accession>X7F173</accession>
<evidence type="ECO:0000313" key="3">
    <source>
        <dbReference type="Proteomes" id="UP000023430"/>
    </source>
</evidence>
<keyword evidence="3" id="KW-1185">Reference proteome</keyword>
<sequence length="416" mass="43968">MSGTRRALPRLAQLAVLLCGLASGAAAQPALGYGPTPRALDNRTLFTDTPAADWAALRAAGFGTLVLNATFFLQEDIVRPGAPSRPAGTYLEDGDLAALAAAVTRHGFVVAYEGGSGLSAERCDLALAPETRGAAAASAEYAATVARLHAAGVAVGALHLDGPFLRLAEGSRKRWSCAKSGPGGLTPEAAARTVHAYLVEMRRLVEAGNPGGAPVALRLVVNLPNWQVMDIPPLGGGTGPDLRATLGAWNALQRIVPPVAYEEVVIDYPFRLIDGARARFRDRLLYLWTLTREANGPDRPGPALGVIVNTTDRNVGCLDEAPKDRTPFLPYRRAGRPVDAACLAQQESGPDADYLAASRRYAAELAADGALDRILVTADGTRIARHIAHLYLQSWSTNPSRNLWMLRQLAADPPGG</sequence>